<protein>
    <recommendedName>
        <fullName evidence="5">Ubiquinone/menaquinone biosynthesis-related protein</fullName>
    </recommendedName>
</protein>
<evidence type="ECO:0000313" key="4">
    <source>
        <dbReference type="Proteomes" id="UP000033647"/>
    </source>
</evidence>
<dbReference type="AlphaFoldDB" id="A0A0F4GG06"/>
<dbReference type="SUPFAM" id="SSF53335">
    <property type="entry name" value="S-adenosyl-L-methionine-dependent methyltransferases"/>
    <property type="match status" value="1"/>
</dbReference>
<keyword evidence="4" id="KW-1185">Reference proteome</keyword>
<dbReference type="EMBL" id="LAFY01000630">
    <property type="protein sequence ID" value="KJX96381.1"/>
    <property type="molecule type" value="Genomic_DNA"/>
</dbReference>
<dbReference type="GO" id="GO:0008168">
    <property type="term" value="F:methyltransferase activity"/>
    <property type="evidence" value="ECO:0007669"/>
    <property type="project" value="TreeGrafter"/>
</dbReference>
<keyword evidence="2" id="KW-0812">Transmembrane</keyword>
<dbReference type="InterPro" id="IPR050508">
    <property type="entry name" value="Methyltransf_Superfamily"/>
</dbReference>
<dbReference type="OrthoDB" id="416496at2759"/>
<keyword evidence="2" id="KW-0472">Membrane</keyword>
<evidence type="ECO:0008006" key="5">
    <source>
        <dbReference type="Google" id="ProtNLM"/>
    </source>
</evidence>
<evidence type="ECO:0000256" key="1">
    <source>
        <dbReference type="SAM" id="MobiDB-lite"/>
    </source>
</evidence>
<proteinExistence type="predicted"/>
<gene>
    <name evidence="3" type="ORF">TI39_contig638g00003</name>
</gene>
<feature type="region of interest" description="Disordered" evidence="1">
    <location>
        <begin position="105"/>
        <end position="130"/>
    </location>
</feature>
<sequence>MIEKCIQEADDYHVACPRVNSTERPVMECDESHWPSLFFIEVLPMYFQLRLPLLFISKLHPSPLTSINCNIPLRLMQRIALPRLQHVVRILPKASPAQQQRFLRSRPVLARPSPPQSSQQPPQVEADKDEVATTVAATKAPKYAVVISGTLAGLLGLYAVALVLAAFQPCDNPAVSDPAQQKDVAARYDSTADSFDSEVGFSEIFMGINSKRKWIANRCLGHVLEVSCGTGRNLGYYDIWKGPAGKVDSLTFVDLSPQMVEVCQKKWNILTGRKLHKLKPGLIVRFATASALGAMPLAPTTPAPRKYDTVFQTMGLCSTDKPVELLINMAQYLNTDNPNARIYLLEHGRSHREWMNKILDKSAEKHAEIHGCWFNRDITKIVEEAAKRTGLEIVVERRQHVGTTLFFELKSKTVTNPKDRPSSDSGCRAGDE</sequence>
<accession>A0A0F4GG06</accession>
<name>A0A0F4GG06_9PEZI</name>
<reference evidence="3 4" key="1">
    <citation type="submission" date="2015-03" db="EMBL/GenBank/DDBJ databases">
        <title>RNA-seq based gene annotation and comparative genomics of four Zymoseptoria species reveal species-specific pathogenicity related genes and transposable element activity.</title>
        <authorList>
            <person name="Grandaubert J."/>
            <person name="Bhattacharyya A."/>
            <person name="Stukenbrock E.H."/>
        </authorList>
    </citation>
    <scope>NUCLEOTIDE SEQUENCE [LARGE SCALE GENOMIC DNA]</scope>
    <source>
        <strain evidence="3 4">Zb18110</strain>
    </source>
</reference>
<comment type="caution">
    <text evidence="3">The sequence shown here is derived from an EMBL/GenBank/DDBJ whole genome shotgun (WGS) entry which is preliminary data.</text>
</comment>
<dbReference type="Proteomes" id="UP000033647">
    <property type="component" value="Unassembled WGS sequence"/>
</dbReference>
<feature type="transmembrane region" description="Helical" evidence="2">
    <location>
        <begin position="143"/>
        <end position="167"/>
    </location>
</feature>
<dbReference type="PANTHER" id="PTHR42912:SF83">
    <property type="entry name" value="METHYLTRANSFERASE TYPE 11 DOMAIN-CONTAINING PROTEIN"/>
    <property type="match status" value="1"/>
</dbReference>
<dbReference type="STRING" id="1047168.A0A0F4GG06"/>
<dbReference type="Pfam" id="PF13489">
    <property type="entry name" value="Methyltransf_23"/>
    <property type="match status" value="1"/>
</dbReference>
<dbReference type="Gene3D" id="3.40.50.150">
    <property type="entry name" value="Vaccinia Virus protein VP39"/>
    <property type="match status" value="1"/>
</dbReference>
<dbReference type="PANTHER" id="PTHR42912">
    <property type="entry name" value="METHYLTRANSFERASE"/>
    <property type="match status" value="1"/>
</dbReference>
<evidence type="ECO:0000256" key="2">
    <source>
        <dbReference type="SAM" id="Phobius"/>
    </source>
</evidence>
<dbReference type="InterPro" id="IPR029063">
    <property type="entry name" value="SAM-dependent_MTases_sf"/>
</dbReference>
<organism evidence="3 4">
    <name type="scientific">Zymoseptoria brevis</name>
    <dbReference type="NCBI Taxonomy" id="1047168"/>
    <lineage>
        <taxon>Eukaryota</taxon>
        <taxon>Fungi</taxon>
        <taxon>Dikarya</taxon>
        <taxon>Ascomycota</taxon>
        <taxon>Pezizomycotina</taxon>
        <taxon>Dothideomycetes</taxon>
        <taxon>Dothideomycetidae</taxon>
        <taxon>Mycosphaerellales</taxon>
        <taxon>Mycosphaerellaceae</taxon>
        <taxon>Zymoseptoria</taxon>
    </lineage>
</organism>
<keyword evidence="2" id="KW-1133">Transmembrane helix</keyword>
<evidence type="ECO:0000313" key="3">
    <source>
        <dbReference type="EMBL" id="KJX96381.1"/>
    </source>
</evidence>